<evidence type="ECO:0000256" key="2">
    <source>
        <dbReference type="SAM" id="Phobius"/>
    </source>
</evidence>
<feature type="compositionally biased region" description="Acidic residues" evidence="1">
    <location>
        <begin position="54"/>
        <end position="66"/>
    </location>
</feature>
<keyword evidence="2" id="KW-1133">Transmembrane helix</keyword>
<proteinExistence type="predicted"/>
<organism evidence="3 4">
    <name type="scientific">Jannaschia faecimaris</name>
    <dbReference type="NCBI Taxonomy" id="1244108"/>
    <lineage>
        <taxon>Bacteria</taxon>
        <taxon>Pseudomonadati</taxon>
        <taxon>Pseudomonadota</taxon>
        <taxon>Alphaproteobacteria</taxon>
        <taxon>Rhodobacterales</taxon>
        <taxon>Roseobacteraceae</taxon>
        <taxon>Jannaschia</taxon>
    </lineage>
</organism>
<reference evidence="4" key="1">
    <citation type="submission" date="2016-10" db="EMBL/GenBank/DDBJ databases">
        <authorList>
            <person name="Varghese N."/>
            <person name="Submissions S."/>
        </authorList>
    </citation>
    <scope>NUCLEOTIDE SEQUENCE [LARGE SCALE GENOMIC DNA]</scope>
    <source>
        <strain evidence="4">DSM 100420</strain>
    </source>
</reference>
<evidence type="ECO:0000313" key="4">
    <source>
        <dbReference type="Proteomes" id="UP000198914"/>
    </source>
</evidence>
<evidence type="ECO:0000313" key="3">
    <source>
        <dbReference type="EMBL" id="SDZ22063.1"/>
    </source>
</evidence>
<evidence type="ECO:0000256" key="1">
    <source>
        <dbReference type="SAM" id="MobiDB-lite"/>
    </source>
</evidence>
<sequence length="103" mass="11817">MEAQLIGFLVVVSFTLVFNYADINAYRRYKSEGPARYGLAYDEETGTTHVTGIAEDEDGYDPNEIDPSDHDEREIKNETDDDRRNARVLHSVLNSPLLTYFRL</sequence>
<keyword evidence="4" id="KW-1185">Reference proteome</keyword>
<feature type="compositionally biased region" description="Basic and acidic residues" evidence="1">
    <location>
        <begin position="67"/>
        <end position="82"/>
    </location>
</feature>
<dbReference type="AlphaFoldDB" id="A0A1H3R972"/>
<accession>A0A1H3R972</accession>
<feature type="transmembrane region" description="Helical" evidence="2">
    <location>
        <begin position="6"/>
        <end position="26"/>
    </location>
</feature>
<protein>
    <submittedName>
        <fullName evidence="3">Uncharacterized protein</fullName>
    </submittedName>
</protein>
<dbReference type="Proteomes" id="UP000198914">
    <property type="component" value="Unassembled WGS sequence"/>
</dbReference>
<feature type="region of interest" description="Disordered" evidence="1">
    <location>
        <begin position="53"/>
        <end position="82"/>
    </location>
</feature>
<dbReference type="RefSeq" id="WP_244504618.1">
    <property type="nucleotide sequence ID" value="NZ_FNPX01000008.1"/>
</dbReference>
<dbReference type="EMBL" id="FNPX01000008">
    <property type="protein sequence ID" value="SDZ22063.1"/>
    <property type="molecule type" value="Genomic_DNA"/>
</dbReference>
<name>A0A1H3R972_9RHOB</name>
<gene>
    <name evidence="3" type="ORF">SAMN05444004_1087</name>
</gene>
<keyword evidence="2" id="KW-0812">Transmembrane</keyword>
<keyword evidence="2" id="KW-0472">Membrane</keyword>